<dbReference type="EMBL" id="RQZF01000006">
    <property type="protein sequence ID" value="RRC95104.1"/>
    <property type="molecule type" value="Genomic_DNA"/>
</dbReference>
<keyword evidence="2" id="KW-1185">Reference proteome</keyword>
<proteinExistence type="predicted"/>
<reference evidence="1 2" key="1">
    <citation type="submission" date="2018-11" db="EMBL/GenBank/DDBJ databases">
        <title>Genomes From Bacteria Associated with the Canine Oral Cavity: a Test Case for Automated Genome-Based Taxonomic Assignment.</title>
        <authorList>
            <person name="Coil D.A."/>
            <person name="Jospin G."/>
            <person name="Darling A.E."/>
            <person name="Wallis C."/>
            <person name="Davis I.J."/>
            <person name="Harris S."/>
            <person name="Eisen J.A."/>
            <person name="Holcombe L.J."/>
            <person name="O'Flynn C."/>
        </authorList>
    </citation>
    <scope>NUCLEOTIDE SEQUENCE [LARGE SCALE GENOMIC DNA]</scope>
    <source>
        <strain evidence="1 2">OH770</strain>
    </source>
</reference>
<name>A0A3P1SDK4_9ACTO</name>
<gene>
    <name evidence="1" type="primary">yaaA</name>
    <name evidence="1" type="ORF">EII11_06800</name>
</gene>
<comment type="caution">
    <text evidence="1">The sequence shown here is derived from an EMBL/GenBank/DDBJ whole genome shotgun (WGS) entry which is preliminary data.</text>
</comment>
<dbReference type="Proteomes" id="UP000280444">
    <property type="component" value="Unassembled WGS sequence"/>
</dbReference>
<evidence type="ECO:0000313" key="2">
    <source>
        <dbReference type="Proteomes" id="UP000280444"/>
    </source>
</evidence>
<sequence length="274" mass="29043">MQIWLPPSEGKRTPLSGPALRWESLSHPDLNAHRQRVADALMGLGSGEDAAAILGLGAKSRADLELNAALLTNPCAASEEVFTGVLFNAADLPSLLHDADAAESTRRAIRIFSGLFGVLQVGDLIPDHRLSMGVKLPIIGGLAASWRPHLDAALQAEYDGGVILDMRSGPYRNACPAPWATVWQVGVVREAAGKRSVVSHEAKQWRGLLTGFLLRMGALPTDEADAETAVASATSMAPVRDAKGVEHCVTDVEFSEPTVTKKGGVTRTVTLVTN</sequence>
<organism evidence="1 2">
    <name type="scientific">Schaalia canis</name>
    <dbReference type="NCBI Taxonomy" id="100469"/>
    <lineage>
        <taxon>Bacteria</taxon>
        <taxon>Bacillati</taxon>
        <taxon>Actinomycetota</taxon>
        <taxon>Actinomycetes</taxon>
        <taxon>Actinomycetales</taxon>
        <taxon>Actinomycetaceae</taxon>
        <taxon>Schaalia</taxon>
    </lineage>
</organism>
<dbReference type="AlphaFoldDB" id="A0A3P1SDK4"/>
<dbReference type="PANTHER" id="PTHR30283:SF4">
    <property type="entry name" value="PEROXIDE STRESS RESISTANCE PROTEIN YAAA"/>
    <property type="match status" value="1"/>
</dbReference>
<dbReference type="InterPro" id="IPR005583">
    <property type="entry name" value="YaaA"/>
</dbReference>
<dbReference type="GO" id="GO:0033194">
    <property type="term" value="P:response to hydroperoxide"/>
    <property type="evidence" value="ECO:0007669"/>
    <property type="project" value="TreeGrafter"/>
</dbReference>
<dbReference type="PANTHER" id="PTHR30283">
    <property type="entry name" value="PEROXIDE STRESS RESPONSE PROTEIN YAAA"/>
    <property type="match status" value="1"/>
</dbReference>
<accession>A0A3P1SDK4</accession>
<protein>
    <submittedName>
        <fullName evidence="1">Peroxide stress protein YaaA</fullName>
    </submittedName>
</protein>
<dbReference type="RefSeq" id="WP_124870559.1">
    <property type="nucleotide sequence ID" value="NZ_RQZF01000006.1"/>
</dbReference>
<evidence type="ECO:0000313" key="1">
    <source>
        <dbReference type="EMBL" id="RRC95104.1"/>
    </source>
</evidence>
<dbReference type="GO" id="GO:0005829">
    <property type="term" value="C:cytosol"/>
    <property type="evidence" value="ECO:0007669"/>
    <property type="project" value="TreeGrafter"/>
</dbReference>
<dbReference type="OrthoDB" id="3210767at2"/>
<dbReference type="Pfam" id="PF03883">
    <property type="entry name" value="H2O2_YaaD"/>
    <property type="match status" value="1"/>
</dbReference>